<gene>
    <name evidence="12" type="primary">prlC</name>
</gene>
<dbReference type="EMBL" id="BA000021">
    <property type="protein sequence ID" value="BAC24544.1"/>
    <property type="molecule type" value="Genomic_DNA"/>
</dbReference>
<dbReference type="Gene3D" id="3.40.390.10">
    <property type="entry name" value="Collagenase (Catalytic Domain)"/>
    <property type="match status" value="1"/>
</dbReference>
<dbReference type="InterPro" id="IPR045090">
    <property type="entry name" value="Pept_M3A_M3B"/>
</dbReference>
<dbReference type="InterPro" id="IPR045666">
    <property type="entry name" value="OpdA_N"/>
</dbReference>
<dbReference type="EC" id="3.4.24.70" evidence="8"/>
<dbReference type="PANTHER" id="PTHR43660:SF1">
    <property type="entry name" value="DIPEPTIDYL CARBOXYPEPTIDASE"/>
    <property type="match status" value="1"/>
</dbReference>
<evidence type="ECO:0000256" key="9">
    <source>
        <dbReference type="RuleBase" id="RU003435"/>
    </source>
</evidence>
<accession>Q8D2F6</accession>
<evidence type="ECO:0000256" key="1">
    <source>
        <dbReference type="ARBA" id="ARBA00006040"/>
    </source>
</evidence>
<comment type="catalytic activity">
    <reaction evidence="7">
        <text>Hydrolysis of oligopeptides, with broad specificity. Gly or Ala commonly occur as P1 or P1' residues, but more distant residues are also important, as is shown by the fact that Z-Gly-Pro-Gly-|-Gly-Pro-Ala is cleaved, but not Z-(Gly)(5).</text>
        <dbReference type="EC" id="3.4.24.70"/>
    </reaction>
</comment>
<dbReference type="HOGENOM" id="CLU_001805_4_1_6"/>
<protein>
    <recommendedName>
        <fullName evidence="8">oligopeptidase A</fullName>
        <ecNumber evidence="8">3.4.24.70</ecNumber>
    </recommendedName>
</protein>
<evidence type="ECO:0000256" key="7">
    <source>
        <dbReference type="ARBA" id="ARBA00024603"/>
    </source>
</evidence>
<dbReference type="KEGG" id="wbr:prlC"/>
<proteinExistence type="inferred from homology"/>
<dbReference type="InterPro" id="IPR034005">
    <property type="entry name" value="M3A_DCP"/>
</dbReference>
<dbReference type="InterPro" id="IPR024077">
    <property type="entry name" value="Neurolysin/TOP_dom2"/>
</dbReference>
<dbReference type="GO" id="GO:0005829">
    <property type="term" value="C:cytosol"/>
    <property type="evidence" value="ECO:0007669"/>
    <property type="project" value="UniProtKB-ARBA"/>
</dbReference>
<feature type="domain" description="Oligopeptidase A N-terminal" evidence="11">
    <location>
        <begin position="43"/>
        <end position="148"/>
    </location>
</feature>
<comment type="cofactor">
    <cofactor evidence="9">
        <name>Zn(2+)</name>
        <dbReference type="ChEBI" id="CHEBI:29105"/>
    </cofactor>
    <text evidence="9">Binds 1 zinc ion.</text>
</comment>
<reference evidence="12 13" key="1">
    <citation type="journal article" date="2002" name="Nat. Genet.">
        <title>Genome sequence of the endocellular obligate symbiont of tsetse flies, Wigglesworthia glossinidia.</title>
        <authorList>
            <person name="Akman L."/>
            <person name="Yamashita A."/>
            <person name="Watanabe H."/>
            <person name="Oshima K."/>
            <person name="Shiba T."/>
            <person name="Hattori M."/>
            <person name="Aksoy S."/>
        </authorList>
    </citation>
    <scope>NUCLEOTIDE SEQUENCE [LARGE SCALE GENOMIC DNA]</scope>
</reference>
<dbReference type="Pfam" id="PF19310">
    <property type="entry name" value="TOP_N"/>
    <property type="match status" value="1"/>
</dbReference>
<keyword evidence="4 9" id="KW-0378">Hydrolase</keyword>
<dbReference type="PANTHER" id="PTHR43660">
    <property type="entry name" value="DIPEPTIDYL CARBOXYPEPTIDASE"/>
    <property type="match status" value="1"/>
</dbReference>
<dbReference type="SUPFAM" id="SSF55486">
    <property type="entry name" value="Metalloproteases ('zincins'), catalytic domain"/>
    <property type="match status" value="1"/>
</dbReference>
<dbReference type="CDD" id="cd06456">
    <property type="entry name" value="M3A_DCP"/>
    <property type="match status" value="1"/>
</dbReference>
<keyword evidence="6 9" id="KW-0482">Metalloprotease</keyword>
<dbReference type="Gene3D" id="1.10.1370.10">
    <property type="entry name" value="Neurolysin, domain 3"/>
    <property type="match status" value="1"/>
</dbReference>
<evidence type="ECO:0000313" key="12">
    <source>
        <dbReference type="EMBL" id="BAC24544.1"/>
    </source>
</evidence>
<evidence type="ECO:0000259" key="10">
    <source>
        <dbReference type="Pfam" id="PF01432"/>
    </source>
</evidence>
<evidence type="ECO:0000256" key="4">
    <source>
        <dbReference type="ARBA" id="ARBA00022801"/>
    </source>
</evidence>
<evidence type="ECO:0000256" key="6">
    <source>
        <dbReference type="ARBA" id="ARBA00023049"/>
    </source>
</evidence>
<dbReference type="FunFam" id="3.40.390.10:FF:000009">
    <property type="entry name" value="Oligopeptidase A"/>
    <property type="match status" value="1"/>
</dbReference>
<dbReference type="STRING" id="36870.gene:10368899"/>
<dbReference type="GO" id="GO:0006508">
    <property type="term" value="P:proteolysis"/>
    <property type="evidence" value="ECO:0007669"/>
    <property type="project" value="UniProtKB-KW"/>
</dbReference>
<sequence>MINFLKKNDLPKFSLIKENDIIKIIESAIKKCKNSINTIVSKNNLFSWDNLCQPISELDNYLNKIWSPISNLYLTCNTIDLRKSYEKSLILISEYSTWVGQNKKLYKAFCSLKKSSNYLNLNIDQKKHIDNIILDFKLSGINLEKDEKIQYSNIIKELSSISTNFNNNILDSNKIWNKHITCKEELNGIPKDVVDLARENAKKNGKKGWIFNLDYNTYSSIINYCENENLRKEIYYAYHTRASDQNKFFKNLNNGPLIQRILLLKSKLSKLLGFKNYAEKSLVNKMAESIDSVEQFIYNLYECVKKSGLKEIKNLHKFAKEKYNFKKLNPWDMSFFSEKQKKFYFFINEEKLREFFPEDQVLIGLFNIVNCIYGIEIIENKNIEVWNPEVKFFEIYDKNKNYIGGFYLDLYSRKNKKDGAWMDSYSSRMLLSNGEIEKPISYIICNFRKIKKFNKNLLLHREVLTLFHEFGHNLHHVLTRINSFGVSGINGVPWDVVEFPSQLMENYCWDKKSIKLISKHYKSEKSLTDETIQNLIKTKNYQFSLFVLRQIEFSLFDLKIHTLPYDEIKNKNKILDVLDKIRKEISVFPRCNWERFPNTFSHIFSGGYSAGYYSYLWSSTMAIDAWSKFKEIGILNEKVGKLFLDNILSKGGSEDPLVLFSRFRGRKPKISHFIKYYGIR</sequence>
<name>Q8D2F6_WIGBR</name>
<comment type="similarity">
    <text evidence="1 9">Belongs to the peptidase M3 family.</text>
</comment>
<keyword evidence="13" id="KW-1185">Reference proteome</keyword>
<keyword evidence="5 9" id="KW-0862">Zinc</keyword>
<dbReference type="eggNOG" id="COG0339">
    <property type="taxonomic scope" value="Bacteria"/>
</dbReference>
<dbReference type="AlphaFoldDB" id="Q8D2F6"/>
<evidence type="ECO:0000256" key="3">
    <source>
        <dbReference type="ARBA" id="ARBA00022723"/>
    </source>
</evidence>
<dbReference type="Pfam" id="PF01432">
    <property type="entry name" value="Peptidase_M3"/>
    <property type="match status" value="1"/>
</dbReference>
<dbReference type="InterPro" id="IPR024079">
    <property type="entry name" value="MetalloPept_cat_dom_sf"/>
</dbReference>
<dbReference type="OrthoDB" id="9773538at2"/>
<evidence type="ECO:0000256" key="2">
    <source>
        <dbReference type="ARBA" id="ARBA00022670"/>
    </source>
</evidence>
<evidence type="ECO:0000256" key="5">
    <source>
        <dbReference type="ARBA" id="ARBA00022833"/>
    </source>
</evidence>
<evidence type="ECO:0000313" key="13">
    <source>
        <dbReference type="Proteomes" id="UP000000562"/>
    </source>
</evidence>
<evidence type="ECO:0000256" key="8">
    <source>
        <dbReference type="ARBA" id="ARBA00026100"/>
    </source>
</evidence>
<dbReference type="GO" id="GO:0046872">
    <property type="term" value="F:metal ion binding"/>
    <property type="evidence" value="ECO:0007669"/>
    <property type="project" value="UniProtKB-UniRule"/>
</dbReference>
<dbReference type="GO" id="GO:0004222">
    <property type="term" value="F:metalloendopeptidase activity"/>
    <property type="evidence" value="ECO:0007669"/>
    <property type="project" value="UniProtKB-EC"/>
</dbReference>
<keyword evidence="2 9" id="KW-0645">Protease</keyword>
<dbReference type="InterPro" id="IPR001567">
    <property type="entry name" value="Pept_M3A_M3B_dom"/>
</dbReference>
<evidence type="ECO:0000259" key="11">
    <source>
        <dbReference type="Pfam" id="PF19310"/>
    </source>
</evidence>
<organism evidence="12 13">
    <name type="scientific">Wigglesworthia glossinidia brevipalpis</name>
    <dbReference type="NCBI Taxonomy" id="36870"/>
    <lineage>
        <taxon>Bacteria</taxon>
        <taxon>Pseudomonadati</taxon>
        <taxon>Pseudomonadota</taxon>
        <taxon>Gammaproteobacteria</taxon>
        <taxon>Enterobacterales</taxon>
        <taxon>Erwiniaceae</taxon>
        <taxon>Wigglesworthia</taxon>
    </lineage>
</organism>
<keyword evidence="3 9" id="KW-0479">Metal-binding</keyword>
<feature type="domain" description="Peptidase M3A/M3B catalytic" evidence="10">
    <location>
        <begin position="223"/>
        <end position="678"/>
    </location>
</feature>
<dbReference type="Proteomes" id="UP000000562">
    <property type="component" value="Chromosome"/>
</dbReference>